<dbReference type="OrthoDB" id="127824at2759"/>
<organism evidence="2 3">
    <name type="scientific">Phytophthora megakarya</name>
    <dbReference type="NCBI Taxonomy" id="4795"/>
    <lineage>
        <taxon>Eukaryota</taxon>
        <taxon>Sar</taxon>
        <taxon>Stramenopiles</taxon>
        <taxon>Oomycota</taxon>
        <taxon>Peronosporomycetes</taxon>
        <taxon>Peronosporales</taxon>
        <taxon>Peronosporaceae</taxon>
        <taxon>Phytophthora</taxon>
    </lineage>
</organism>
<dbReference type="Proteomes" id="UP000198211">
    <property type="component" value="Unassembled WGS sequence"/>
</dbReference>
<dbReference type="AlphaFoldDB" id="A0A225W999"/>
<sequence>MGSCLESHGSTRGAVGGSIYSHRPSGSVVRPQLIVIHNTSNVAGPPRTDQIPEDIRAIGPRNTEEQEPCLRFFAGSMCYGGSKTKCASSKRTHTWPDPLPPALMDFIKKKFGRRGTGQRRHA</sequence>
<evidence type="ECO:0000256" key="1">
    <source>
        <dbReference type="SAM" id="MobiDB-lite"/>
    </source>
</evidence>
<protein>
    <submittedName>
        <fullName evidence="2">Uncharacterized protein</fullName>
    </submittedName>
</protein>
<name>A0A225W999_9STRA</name>
<reference evidence="3" key="1">
    <citation type="submission" date="2017-03" db="EMBL/GenBank/DDBJ databases">
        <title>Phytopthora megakarya and P. palmivora, two closely related causual agents of cacao black pod achieved similar genome size and gene model numbers by different mechanisms.</title>
        <authorList>
            <person name="Ali S."/>
            <person name="Shao J."/>
            <person name="Larry D.J."/>
            <person name="Kronmiller B."/>
            <person name="Shen D."/>
            <person name="Strem M.D."/>
            <person name="Melnick R.L."/>
            <person name="Guiltinan M.J."/>
            <person name="Tyler B.M."/>
            <person name="Meinhardt L.W."/>
            <person name="Bailey B.A."/>
        </authorList>
    </citation>
    <scope>NUCLEOTIDE SEQUENCE [LARGE SCALE GENOMIC DNA]</scope>
    <source>
        <strain evidence="3">zdho120</strain>
    </source>
</reference>
<feature type="region of interest" description="Disordered" evidence="1">
    <location>
        <begin position="1"/>
        <end position="22"/>
    </location>
</feature>
<evidence type="ECO:0000313" key="3">
    <source>
        <dbReference type="Proteomes" id="UP000198211"/>
    </source>
</evidence>
<evidence type="ECO:0000313" key="2">
    <source>
        <dbReference type="EMBL" id="OWZ13974.1"/>
    </source>
</evidence>
<keyword evidence="3" id="KW-1185">Reference proteome</keyword>
<proteinExistence type="predicted"/>
<dbReference type="EMBL" id="NBNE01001449">
    <property type="protein sequence ID" value="OWZ13974.1"/>
    <property type="molecule type" value="Genomic_DNA"/>
</dbReference>
<comment type="caution">
    <text evidence="2">The sequence shown here is derived from an EMBL/GenBank/DDBJ whole genome shotgun (WGS) entry which is preliminary data.</text>
</comment>
<gene>
    <name evidence="2" type="ORF">PHMEG_00012621</name>
</gene>
<accession>A0A225W999</accession>